<evidence type="ECO:0000313" key="3">
    <source>
        <dbReference type="EMBL" id="MBU8876261.1"/>
    </source>
</evidence>
<feature type="compositionally biased region" description="Polar residues" evidence="1">
    <location>
        <begin position="195"/>
        <end position="204"/>
    </location>
</feature>
<evidence type="ECO:0000256" key="2">
    <source>
        <dbReference type="SAM" id="SignalP"/>
    </source>
</evidence>
<dbReference type="EMBL" id="JAHOPB010000002">
    <property type="protein sequence ID" value="MBU8876261.1"/>
    <property type="molecule type" value="Genomic_DNA"/>
</dbReference>
<dbReference type="Proteomes" id="UP000727907">
    <property type="component" value="Unassembled WGS sequence"/>
</dbReference>
<evidence type="ECO:0008006" key="5">
    <source>
        <dbReference type="Google" id="ProtNLM"/>
    </source>
</evidence>
<comment type="caution">
    <text evidence="3">The sequence shown here is derived from an EMBL/GenBank/DDBJ whole genome shotgun (WGS) entry which is preliminary data.</text>
</comment>
<dbReference type="RefSeq" id="WP_216964912.1">
    <property type="nucleotide sequence ID" value="NZ_JAHOPB010000002.1"/>
</dbReference>
<keyword evidence="2" id="KW-0732">Signal</keyword>
<evidence type="ECO:0000256" key="1">
    <source>
        <dbReference type="SAM" id="MobiDB-lite"/>
    </source>
</evidence>
<feature type="region of interest" description="Disordered" evidence="1">
    <location>
        <begin position="183"/>
        <end position="204"/>
    </location>
</feature>
<sequence>MTVSKILAVAALGLSAAACSSTTYETRTTSPYSVSSSEQACLDYGFRAGTDNYNRCVSREAAARAQGRVPVGYTVASLDADARNACYSYGLTPGSTMYDRCVGREIDARRYRDQAYVTPVPAPVPGSYPSQTTTYYTTAPAAPTYYGPATTVSTTTYSTPPVAYQPTPPAGVEAFRDEYGFRYDGQGNRIDRNGNIISPQSTTR</sequence>
<proteinExistence type="predicted"/>
<accession>A0ABS6IPK6</accession>
<reference evidence="3 4" key="1">
    <citation type="submission" date="2021-06" db="EMBL/GenBank/DDBJ databases">
        <authorList>
            <person name="Lee D.H."/>
        </authorList>
    </citation>
    <scope>NUCLEOTIDE SEQUENCE [LARGE SCALE GENOMIC DNA]</scope>
    <source>
        <strain evidence="3 4">MMS21-HV4-11</strain>
    </source>
</reference>
<feature type="signal peptide" evidence="2">
    <location>
        <begin position="1"/>
        <end position="20"/>
    </location>
</feature>
<keyword evidence="4" id="KW-1185">Reference proteome</keyword>
<name>A0ABS6IPK6_9HYPH</name>
<protein>
    <recommendedName>
        <fullName evidence="5">Lipoprotein</fullName>
    </recommendedName>
</protein>
<evidence type="ECO:0000313" key="4">
    <source>
        <dbReference type="Proteomes" id="UP000727907"/>
    </source>
</evidence>
<dbReference type="PROSITE" id="PS51257">
    <property type="entry name" value="PROKAR_LIPOPROTEIN"/>
    <property type="match status" value="1"/>
</dbReference>
<organism evidence="3 4">
    <name type="scientific">Reyranella humidisoli</name>
    <dbReference type="NCBI Taxonomy" id="2849149"/>
    <lineage>
        <taxon>Bacteria</taxon>
        <taxon>Pseudomonadati</taxon>
        <taxon>Pseudomonadota</taxon>
        <taxon>Alphaproteobacteria</taxon>
        <taxon>Hyphomicrobiales</taxon>
        <taxon>Reyranellaceae</taxon>
        <taxon>Reyranella</taxon>
    </lineage>
</organism>
<feature type="chain" id="PRO_5045876635" description="Lipoprotein" evidence="2">
    <location>
        <begin position="21"/>
        <end position="204"/>
    </location>
</feature>
<gene>
    <name evidence="3" type="ORF">KQ910_20980</name>
</gene>